<accession>A0A9D2SB48</accession>
<organism evidence="2 3">
    <name type="scientific">Candidatus Flavonifractor intestinigallinarum</name>
    <dbReference type="NCBI Taxonomy" id="2838586"/>
    <lineage>
        <taxon>Bacteria</taxon>
        <taxon>Bacillati</taxon>
        <taxon>Bacillota</taxon>
        <taxon>Clostridia</taxon>
        <taxon>Eubacteriales</taxon>
        <taxon>Oscillospiraceae</taxon>
        <taxon>Flavonifractor</taxon>
    </lineage>
</organism>
<evidence type="ECO:0000256" key="1">
    <source>
        <dbReference type="SAM" id="Phobius"/>
    </source>
</evidence>
<reference evidence="2" key="2">
    <citation type="submission" date="2021-04" db="EMBL/GenBank/DDBJ databases">
        <authorList>
            <person name="Gilroy R."/>
        </authorList>
    </citation>
    <scope>NUCLEOTIDE SEQUENCE</scope>
    <source>
        <strain evidence="2">CHK192-8294</strain>
    </source>
</reference>
<evidence type="ECO:0000313" key="3">
    <source>
        <dbReference type="Proteomes" id="UP000823921"/>
    </source>
</evidence>
<dbReference type="AlphaFoldDB" id="A0A9D2SB48"/>
<feature type="transmembrane region" description="Helical" evidence="1">
    <location>
        <begin position="42"/>
        <end position="58"/>
    </location>
</feature>
<keyword evidence="1" id="KW-0812">Transmembrane</keyword>
<feature type="transmembrane region" description="Helical" evidence="1">
    <location>
        <begin position="122"/>
        <end position="145"/>
    </location>
</feature>
<dbReference type="Proteomes" id="UP000823921">
    <property type="component" value="Unassembled WGS sequence"/>
</dbReference>
<feature type="transmembrane region" description="Helical" evidence="1">
    <location>
        <begin position="15"/>
        <end position="36"/>
    </location>
</feature>
<keyword evidence="1" id="KW-1133">Transmembrane helix</keyword>
<feature type="transmembrane region" description="Helical" evidence="1">
    <location>
        <begin position="70"/>
        <end position="93"/>
    </location>
</feature>
<dbReference type="EMBL" id="DWXO01000047">
    <property type="protein sequence ID" value="HJB80226.1"/>
    <property type="molecule type" value="Genomic_DNA"/>
</dbReference>
<evidence type="ECO:0000313" key="2">
    <source>
        <dbReference type="EMBL" id="HJB80226.1"/>
    </source>
</evidence>
<feature type="transmembrane region" description="Helical" evidence="1">
    <location>
        <begin position="183"/>
        <end position="204"/>
    </location>
</feature>
<name>A0A9D2SB48_9FIRM</name>
<comment type="caution">
    <text evidence="2">The sequence shown here is derived from an EMBL/GenBank/DDBJ whole genome shotgun (WGS) entry which is preliminary data.</text>
</comment>
<feature type="transmembrane region" description="Helical" evidence="1">
    <location>
        <begin position="372"/>
        <end position="391"/>
    </location>
</feature>
<proteinExistence type="predicted"/>
<keyword evidence="1" id="KW-0472">Membrane</keyword>
<feature type="transmembrane region" description="Helical" evidence="1">
    <location>
        <begin position="210"/>
        <end position="234"/>
    </location>
</feature>
<protein>
    <submittedName>
        <fullName evidence="2">Uncharacterized protein</fullName>
    </submittedName>
</protein>
<sequence>MVKEASRSSEKRENIIAGAVGAFLGSLLGVVCVVLVGQLGYVVSLSGLVMAVCAIKGYELLGGRLSKKGCIIACLIILGMTYFAHQLSCAITISQEIGLDIFQSFRTISFFLEMDVLDAKAYWGNLFMLYGFTLLGAIPTVIVSFRSSGANPVLPSGDQAQDFREGAVELYIPQSKWLRPLQLAALPAMLLPIVVMLCIALMPMQQTFSMAWVGAALGSFAAMILLLILSFQALTPFRFAVRKVLARDGGGTLWQVDIQALNAMEPYRFVRTMRAIVWDRLTPESQEVARASIQRAIRDISSGTILPGSLLSRAVVPLTDLHITGEDRLQYHGSYRAGNGQKKIHIPKACPGLRLTSEPPAPQGPVPFGWSLLLMSVAFTAVLTLIGWAVAGGL</sequence>
<gene>
    <name evidence="2" type="ORF">H9712_04525</name>
</gene>
<reference evidence="2" key="1">
    <citation type="journal article" date="2021" name="PeerJ">
        <title>Extensive microbial diversity within the chicken gut microbiome revealed by metagenomics and culture.</title>
        <authorList>
            <person name="Gilroy R."/>
            <person name="Ravi A."/>
            <person name="Getino M."/>
            <person name="Pursley I."/>
            <person name="Horton D.L."/>
            <person name="Alikhan N.F."/>
            <person name="Baker D."/>
            <person name="Gharbi K."/>
            <person name="Hall N."/>
            <person name="Watson M."/>
            <person name="Adriaenssens E.M."/>
            <person name="Foster-Nyarko E."/>
            <person name="Jarju S."/>
            <person name="Secka A."/>
            <person name="Antonio M."/>
            <person name="Oren A."/>
            <person name="Chaudhuri R.R."/>
            <person name="La Ragione R."/>
            <person name="Hildebrand F."/>
            <person name="Pallen M.J."/>
        </authorList>
    </citation>
    <scope>NUCLEOTIDE SEQUENCE</scope>
    <source>
        <strain evidence="2">CHK192-8294</strain>
    </source>
</reference>